<reference evidence="2 3" key="1">
    <citation type="submission" date="2019-04" db="EMBL/GenBank/DDBJ databases">
        <title>Psychroflexus halotolerans sp. nov., isolated from a marine solar saltern.</title>
        <authorList>
            <person name="Feng X."/>
        </authorList>
    </citation>
    <scope>NUCLEOTIDE SEQUENCE [LARGE SCALE GENOMIC DNA]</scope>
    <source>
        <strain evidence="2 3">WDS2C27</strain>
    </source>
</reference>
<evidence type="ECO:0000256" key="1">
    <source>
        <dbReference type="SAM" id="SignalP"/>
    </source>
</evidence>
<evidence type="ECO:0000313" key="3">
    <source>
        <dbReference type="Proteomes" id="UP000306552"/>
    </source>
</evidence>
<dbReference type="Proteomes" id="UP000306552">
    <property type="component" value="Unassembled WGS sequence"/>
</dbReference>
<evidence type="ECO:0000313" key="2">
    <source>
        <dbReference type="EMBL" id="TKS55536.1"/>
    </source>
</evidence>
<feature type="chain" id="PRO_5020503659" evidence="1">
    <location>
        <begin position="21"/>
        <end position="239"/>
    </location>
</feature>
<feature type="signal peptide" evidence="1">
    <location>
        <begin position="1"/>
        <end position="20"/>
    </location>
</feature>
<gene>
    <name evidence="2" type="ORF">FCN74_11320</name>
</gene>
<keyword evidence="1" id="KW-0732">Signal</keyword>
<dbReference type="RefSeq" id="WP_138932721.1">
    <property type="nucleotide sequence ID" value="NZ_SWMU01000005.1"/>
</dbReference>
<dbReference type="AlphaFoldDB" id="A0A4U5TNR1"/>
<dbReference type="OrthoDB" id="1118734at2"/>
<dbReference type="SUPFAM" id="SSF56935">
    <property type="entry name" value="Porins"/>
    <property type="match status" value="1"/>
</dbReference>
<proteinExistence type="predicted"/>
<dbReference type="EMBL" id="SWMU01000005">
    <property type="protein sequence ID" value="TKS55536.1"/>
    <property type="molecule type" value="Genomic_DNA"/>
</dbReference>
<accession>A0A4U5TNR1</accession>
<protein>
    <submittedName>
        <fullName evidence="2">DUF2490 domain-containing protein</fullName>
    </submittedName>
</protein>
<organism evidence="2 3">
    <name type="scientific">Mesohalobacter halotolerans</name>
    <dbReference type="NCBI Taxonomy" id="1883405"/>
    <lineage>
        <taxon>Bacteria</taxon>
        <taxon>Pseudomonadati</taxon>
        <taxon>Bacteroidota</taxon>
        <taxon>Flavobacteriia</taxon>
        <taxon>Flavobacteriales</taxon>
        <taxon>Flavobacteriaceae</taxon>
        <taxon>Mesohalobacter</taxon>
    </lineage>
</organism>
<dbReference type="Pfam" id="PF10677">
    <property type="entry name" value="DUF2490"/>
    <property type="match status" value="1"/>
</dbReference>
<keyword evidence="3" id="KW-1185">Reference proteome</keyword>
<dbReference type="InterPro" id="IPR019619">
    <property type="entry name" value="DUF2490"/>
</dbReference>
<sequence length="239" mass="29334">MLKQYGILFVFLFSSLTTSAQQKNVETQNLLWTRYLLKFKVSEKWTPFFDIEERMYMFPFRQHHLLPGIGANYKLDKHFSLRASMMYFELTLPQDPKANFKEIQKELRPQASINFNYGINERWSFLSRFKIEWRYIKTPDQSEYVFRNYRFRMRMGLKFKINERWSTKVLEEIHFNVGKNIVRNVFDQNRLSAGLNYKFNSNFSIETGYMYWFQQRFTGDDFFSRNIVYFTLRQNLKFY</sequence>
<comment type="caution">
    <text evidence="2">The sequence shown here is derived from an EMBL/GenBank/DDBJ whole genome shotgun (WGS) entry which is preliminary data.</text>
</comment>
<name>A0A4U5TNR1_9FLAO</name>